<dbReference type="AlphaFoldDB" id="A0A9W8ECK9"/>
<dbReference type="EMBL" id="JANBQF010000932">
    <property type="protein sequence ID" value="KAJ1998548.1"/>
    <property type="molecule type" value="Genomic_DNA"/>
</dbReference>
<dbReference type="Proteomes" id="UP001150907">
    <property type="component" value="Unassembled WGS sequence"/>
</dbReference>
<feature type="domain" description="Vacuolar protein sorting-associated protein 8 central" evidence="2">
    <location>
        <begin position="562"/>
        <end position="727"/>
    </location>
</feature>
<comment type="caution">
    <text evidence="3">The sequence shown here is derived from an EMBL/GenBank/DDBJ whole genome shotgun (WGS) entry which is preliminary data.</text>
</comment>
<comment type="similarity">
    <text evidence="1">Belongs to the VPS8 family.</text>
</comment>
<dbReference type="Pfam" id="PF23410">
    <property type="entry name" value="Beta-prop_VPS8"/>
    <property type="match status" value="1"/>
</dbReference>
<evidence type="ECO:0000313" key="4">
    <source>
        <dbReference type="Proteomes" id="UP001150907"/>
    </source>
</evidence>
<organism evidence="3 4">
    <name type="scientific">Coemansia thaxteri</name>
    <dbReference type="NCBI Taxonomy" id="2663907"/>
    <lineage>
        <taxon>Eukaryota</taxon>
        <taxon>Fungi</taxon>
        <taxon>Fungi incertae sedis</taxon>
        <taxon>Zoopagomycota</taxon>
        <taxon>Kickxellomycotina</taxon>
        <taxon>Kickxellomycetes</taxon>
        <taxon>Kickxellales</taxon>
        <taxon>Kickxellaceae</taxon>
        <taxon>Coemansia</taxon>
    </lineage>
</organism>
<evidence type="ECO:0000259" key="2">
    <source>
        <dbReference type="Pfam" id="PF12816"/>
    </source>
</evidence>
<dbReference type="OrthoDB" id="289913at2759"/>
<dbReference type="Gene3D" id="2.130.10.10">
    <property type="entry name" value="YVTN repeat-like/Quinoprotein amine dehydrogenase"/>
    <property type="match status" value="1"/>
</dbReference>
<dbReference type="GO" id="GO:0034058">
    <property type="term" value="P:endosomal vesicle fusion"/>
    <property type="evidence" value="ECO:0007669"/>
    <property type="project" value="TreeGrafter"/>
</dbReference>
<keyword evidence="4" id="KW-1185">Reference proteome</keyword>
<dbReference type="InterPro" id="IPR025941">
    <property type="entry name" value="Vps8_central_dom"/>
</dbReference>
<dbReference type="InterPro" id="IPR045111">
    <property type="entry name" value="Vps41/Vps8"/>
</dbReference>
<accession>A0A9W8ECK9</accession>
<dbReference type="GO" id="GO:0006623">
    <property type="term" value="P:protein targeting to vacuole"/>
    <property type="evidence" value="ECO:0007669"/>
    <property type="project" value="InterPro"/>
</dbReference>
<dbReference type="GO" id="GO:0005770">
    <property type="term" value="C:late endosome"/>
    <property type="evidence" value="ECO:0007669"/>
    <property type="project" value="TreeGrafter"/>
</dbReference>
<dbReference type="PANTHER" id="PTHR12616:SF8">
    <property type="entry name" value="VACUOLAR PROTEIN SORTING-ASSOCIATED PROTEIN 8 HOMOLOG"/>
    <property type="match status" value="1"/>
</dbReference>
<dbReference type="Pfam" id="PF12816">
    <property type="entry name" value="TPR_Vps8"/>
    <property type="match status" value="1"/>
</dbReference>
<dbReference type="GO" id="GO:0030897">
    <property type="term" value="C:HOPS complex"/>
    <property type="evidence" value="ECO:0007669"/>
    <property type="project" value="TreeGrafter"/>
</dbReference>
<dbReference type="PANTHER" id="PTHR12616">
    <property type="entry name" value="VACUOLAR PROTEIN SORTING VPS41"/>
    <property type="match status" value="1"/>
</dbReference>
<evidence type="ECO:0000256" key="1">
    <source>
        <dbReference type="ARBA" id="ARBA00009422"/>
    </source>
</evidence>
<dbReference type="SUPFAM" id="SSF50978">
    <property type="entry name" value="WD40 repeat-like"/>
    <property type="match status" value="1"/>
</dbReference>
<sequence>MDSDTVSSTPLSGLEPTPEAEYESRIANLSSTPAQCTTEYFSWRQLTDLSEKMPELQEQFGPVTASYMGDCVVLGTESGAVVVADYLGRVKITLVGFQTASYGAVSAVAFSANHLALVAGYALGYVVVWDWVKGTTVSVSRPLQTSDSPGTAGHPAGTAVTFVSFIGASKHRYISASAGGHVLYHHIVRRLLTTMSTTPLSLPEQNTADILFETAPLPLGSYKCATDDMGLVAVLTSAHITVLCTRHGVEQQYRQNRQPLVTGSNSKNRAFTKRPYAGCLSWLPALKHKRAPTATDPLESHVTLPKLAYSWGPSIRVIALEFDYKVAANGAPLDSSGSLARLRFEPVLEWEAIEDVVFCRWVEADVLLYMTQSQRMFVFEIHLRQETEVCASPPGSIAGRPWATLATGIEAEPSYAQVMGMYRRRLFAVCGESSVYTGRLLAWTERLALLVDQDRLIDAITLAIGFHQGRTGQVVVGLPRPRHGSEPLEKRRHALVGSNLVELMRMALQRTFGSGSAQQRSDSVVRALISVCVEACLAINNQPLLYGEVFERYSASSQRRRVYLETIEPFILSGEISRLPPQILNAMVDSYGAKLHLVRRLGELLMNLRLSPGDFDIDRVLSSCRQHRLWRTFARVWLGMGDPVAPIASILAAAEAGTSTEVATNSIAAASEVVASVNELVDVDDEAPDAVIFDYLGTVICGRYYPDGKPIRPQNVAEQYSMLVTELVFPPVETARRLSSDELQATFGTLLVLLGL</sequence>
<gene>
    <name evidence="3" type="ORF">H4R26_005415</name>
</gene>
<feature type="non-terminal residue" evidence="3">
    <location>
        <position position="756"/>
    </location>
</feature>
<evidence type="ECO:0000313" key="3">
    <source>
        <dbReference type="EMBL" id="KAJ1998548.1"/>
    </source>
</evidence>
<dbReference type="InterPro" id="IPR015943">
    <property type="entry name" value="WD40/YVTN_repeat-like_dom_sf"/>
</dbReference>
<reference evidence="3" key="1">
    <citation type="submission" date="2022-07" db="EMBL/GenBank/DDBJ databases">
        <title>Phylogenomic reconstructions and comparative analyses of Kickxellomycotina fungi.</title>
        <authorList>
            <person name="Reynolds N.K."/>
            <person name="Stajich J.E."/>
            <person name="Barry K."/>
            <person name="Grigoriev I.V."/>
            <person name="Crous P."/>
            <person name="Smith M.E."/>
        </authorList>
    </citation>
    <scope>NUCLEOTIDE SEQUENCE</scope>
    <source>
        <strain evidence="3">IMI 214461</strain>
    </source>
</reference>
<protein>
    <recommendedName>
        <fullName evidence="2">Vacuolar protein sorting-associated protein 8 central domain-containing protein</fullName>
    </recommendedName>
</protein>
<dbReference type="InterPro" id="IPR036322">
    <property type="entry name" value="WD40_repeat_dom_sf"/>
</dbReference>
<proteinExistence type="inferred from homology"/>
<name>A0A9W8ECK9_9FUNG</name>